<keyword evidence="3" id="KW-0934">Plastid</keyword>
<evidence type="ECO:0000256" key="4">
    <source>
        <dbReference type="ARBA" id="ARBA00022946"/>
    </source>
</evidence>
<dbReference type="GO" id="GO:0009507">
    <property type="term" value="C:chloroplast"/>
    <property type="evidence" value="ECO:0007669"/>
    <property type="project" value="UniProtKB-SubCell"/>
</dbReference>
<comment type="caution">
    <text evidence="5">The sequence shown here is derived from an EMBL/GenBank/DDBJ whole genome shotgun (WGS) entry which is preliminary data.</text>
</comment>
<dbReference type="PANTHER" id="PTHR33415">
    <property type="entry name" value="PROTEIN EMBRYO DEFECTIVE 514"/>
    <property type="match status" value="1"/>
</dbReference>
<evidence type="ECO:0000313" key="5">
    <source>
        <dbReference type="EMBL" id="KAK9165820.1"/>
    </source>
</evidence>
<comment type="subcellular location">
    <subcellularLocation>
        <location evidence="1">Plastid</location>
        <location evidence="1">Chloroplast</location>
    </subcellularLocation>
</comment>
<dbReference type="Pfam" id="PF11523">
    <property type="entry name" value="DUF3223"/>
    <property type="match status" value="1"/>
</dbReference>
<dbReference type="GO" id="GO:1901259">
    <property type="term" value="P:chloroplast rRNA processing"/>
    <property type="evidence" value="ECO:0007669"/>
    <property type="project" value="UniProtKB-ARBA"/>
</dbReference>
<keyword evidence="2" id="KW-0150">Chloroplast</keyword>
<organism evidence="5 6">
    <name type="scientific">Stephania cephalantha</name>
    <dbReference type="NCBI Taxonomy" id="152367"/>
    <lineage>
        <taxon>Eukaryota</taxon>
        <taxon>Viridiplantae</taxon>
        <taxon>Streptophyta</taxon>
        <taxon>Embryophyta</taxon>
        <taxon>Tracheophyta</taxon>
        <taxon>Spermatophyta</taxon>
        <taxon>Magnoliopsida</taxon>
        <taxon>Ranunculales</taxon>
        <taxon>Menispermaceae</taxon>
        <taxon>Menispermoideae</taxon>
        <taxon>Cissampelideae</taxon>
        <taxon>Stephania</taxon>
    </lineage>
</organism>
<gene>
    <name evidence="5" type="ORF">Scep_001011</name>
</gene>
<proteinExistence type="predicted"/>
<dbReference type="FunFam" id="3.10.450.40:FF:000008">
    <property type="entry name" value="Protein DCL, chloroplastic"/>
    <property type="match status" value="1"/>
</dbReference>
<sequence length="205" mass="23688">MRVANLFSSQEMAAASLLLIRGLPLLLRLRLRHRVSAVRFLNTLTTRPSYCAASDLSNPNHDTSASAGDRPRFYRKDSPEYLHWKASESQILRDIEEITLLTKEILHSERYTDGERLSDKDEKAVAEKLLAYHPHYEDKIGCGIDCIMVDRHPQFRSSRCLFVVRTDGGWIDFSYQKCLRAYIRSKYPSHADRFIRQHFKRGSGG</sequence>
<evidence type="ECO:0000256" key="2">
    <source>
        <dbReference type="ARBA" id="ARBA00022528"/>
    </source>
</evidence>
<keyword evidence="6" id="KW-1185">Reference proteome</keyword>
<reference evidence="5 6" key="1">
    <citation type="submission" date="2024-01" db="EMBL/GenBank/DDBJ databases">
        <title>Genome assemblies of Stephania.</title>
        <authorList>
            <person name="Yang L."/>
        </authorList>
    </citation>
    <scope>NUCLEOTIDE SEQUENCE [LARGE SCALE GENOMIC DNA]</scope>
    <source>
        <strain evidence="5">JXDWG</strain>
        <tissue evidence="5">Leaf</tissue>
    </source>
</reference>
<dbReference type="Proteomes" id="UP001419268">
    <property type="component" value="Unassembled WGS sequence"/>
</dbReference>
<dbReference type="EMBL" id="JBBNAG010000001">
    <property type="protein sequence ID" value="KAK9165820.1"/>
    <property type="molecule type" value="Genomic_DNA"/>
</dbReference>
<evidence type="ECO:0000256" key="3">
    <source>
        <dbReference type="ARBA" id="ARBA00022640"/>
    </source>
</evidence>
<accession>A0AAP0Q3F0</accession>
<dbReference type="PANTHER" id="PTHR33415:SF4">
    <property type="entry name" value="DCL PROTEIN (DUF3223)"/>
    <property type="match status" value="1"/>
</dbReference>
<evidence type="ECO:0008006" key="7">
    <source>
        <dbReference type="Google" id="ProtNLM"/>
    </source>
</evidence>
<dbReference type="InterPro" id="IPR044673">
    <property type="entry name" value="DCL-like"/>
</dbReference>
<keyword evidence="4" id="KW-0809">Transit peptide</keyword>
<evidence type="ECO:0000313" key="6">
    <source>
        <dbReference type="Proteomes" id="UP001419268"/>
    </source>
</evidence>
<name>A0AAP0Q3F0_9MAGN</name>
<dbReference type="GO" id="GO:0009658">
    <property type="term" value="P:chloroplast organization"/>
    <property type="evidence" value="ECO:0007669"/>
    <property type="project" value="TreeGrafter"/>
</dbReference>
<evidence type="ECO:0000256" key="1">
    <source>
        <dbReference type="ARBA" id="ARBA00004229"/>
    </source>
</evidence>
<dbReference type="AlphaFoldDB" id="A0AAP0Q3F0"/>
<dbReference type="Gene3D" id="3.10.450.40">
    <property type="match status" value="1"/>
</dbReference>
<protein>
    <recommendedName>
        <fullName evidence="7">DCL protein</fullName>
    </recommendedName>
</protein>